<dbReference type="GO" id="GO:0043953">
    <property type="term" value="P:protein transport by the Tat complex"/>
    <property type="evidence" value="ECO:0007669"/>
    <property type="project" value="TreeGrafter"/>
</dbReference>
<keyword evidence="2 5" id="KW-0812">Transmembrane</keyword>
<feature type="transmembrane region" description="Helical" evidence="5">
    <location>
        <begin position="89"/>
        <end position="110"/>
    </location>
</feature>
<dbReference type="PANTHER" id="PTHR30371:SF0">
    <property type="entry name" value="SEC-INDEPENDENT PROTEIN TRANSLOCASE PROTEIN TATC, CHLOROPLASTIC-RELATED"/>
    <property type="match status" value="1"/>
</dbReference>
<feature type="transmembrane region" description="Helical" evidence="5">
    <location>
        <begin position="122"/>
        <end position="144"/>
    </location>
</feature>
<feature type="transmembrane region" description="Helical" evidence="5">
    <location>
        <begin position="231"/>
        <end position="251"/>
    </location>
</feature>
<feature type="transmembrane region" description="Helical" evidence="5">
    <location>
        <begin position="29"/>
        <end position="47"/>
    </location>
</feature>
<dbReference type="PRINTS" id="PR01840">
    <property type="entry name" value="TATCFAMILY"/>
</dbReference>
<sequence length="267" mass="29596">MAWRFSKSSGNGAEPMSIMAHLSELRMRIIRSCLSIAIGAAFILIFYDQVLHFLTQPYRNICAARPDFNCDGSLYALGPIEGLASRMRIAGYGGIIISIPIILWQLWRFISPAMNAKEKKYAIPFAVSSFFLFLFGGALAFWTLDKALEFLISWSGADVNQTYQIAKYISLVALMVLAFGFGFLLPVIVVFLQLVGAVTPQQLRKQWRIAIMIVFVIAAVITPSGDPISMLALAVPMTVLYVLAVVIGFVAQRRKRKNTQDDDIASS</sequence>
<feature type="transmembrane region" description="Helical" evidence="5">
    <location>
        <begin position="168"/>
        <end position="195"/>
    </location>
</feature>
<evidence type="ECO:0000256" key="4">
    <source>
        <dbReference type="ARBA" id="ARBA00023136"/>
    </source>
</evidence>
<dbReference type="GO" id="GO:0033281">
    <property type="term" value="C:TAT protein transport complex"/>
    <property type="evidence" value="ECO:0007669"/>
    <property type="project" value="TreeGrafter"/>
</dbReference>
<reference evidence="6" key="1">
    <citation type="submission" date="2020-05" db="EMBL/GenBank/DDBJ databases">
        <authorList>
            <person name="Chiriac C."/>
            <person name="Salcher M."/>
            <person name="Ghai R."/>
            <person name="Kavagutti S V."/>
        </authorList>
    </citation>
    <scope>NUCLEOTIDE SEQUENCE</scope>
</reference>
<dbReference type="HAMAP" id="MF_00902">
    <property type="entry name" value="TatC"/>
    <property type="match status" value="1"/>
</dbReference>
<dbReference type="NCBIfam" id="TIGR00945">
    <property type="entry name" value="tatC"/>
    <property type="match status" value="1"/>
</dbReference>
<protein>
    <submittedName>
        <fullName evidence="6">Unannotated protein</fullName>
    </submittedName>
</protein>
<evidence type="ECO:0000256" key="2">
    <source>
        <dbReference type="ARBA" id="ARBA00022692"/>
    </source>
</evidence>
<feature type="transmembrane region" description="Helical" evidence="5">
    <location>
        <begin position="207"/>
        <end position="225"/>
    </location>
</feature>
<proteinExistence type="inferred from homology"/>
<dbReference type="AlphaFoldDB" id="A0A6J7GMZ0"/>
<dbReference type="GO" id="GO:0065002">
    <property type="term" value="P:intracellular protein transmembrane transport"/>
    <property type="evidence" value="ECO:0007669"/>
    <property type="project" value="TreeGrafter"/>
</dbReference>
<evidence type="ECO:0000256" key="5">
    <source>
        <dbReference type="SAM" id="Phobius"/>
    </source>
</evidence>
<accession>A0A6J7GMZ0</accession>
<keyword evidence="3 5" id="KW-1133">Transmembrane helix</keyword>
<dbReference type="InterPro" id="IPR002033">
    <property type="entry name" value="TatC"/>
</dbReference>
<dbReference type="PANTHER" id="PTHR30371">
    <property type="entry name" value="SEC-INDEPENDENT PROTEIN TRANSLOCASE PROTEIN TATC"/>
    <property type="match status" value="1"/>
</dbReference>
<dbReference type="EMBL" id="CAFBMJ010000096">
    <property type="protein sequence ID" value="CAB4908028.1"/>
    <property type="molecule type" value="Genomic_DNA"/>
</dbReference>
<evidence type="ECO:0000256" key="1">
    <source>
        <dbReference type="ARBA" id="ARBA00004141"/>
    </source>
</evidence>
<name>A0A6J7GMZ0_9ZZZZ</name>
<dbReference type="GO" id="GO:0009977">
    <property type="term" value="F:proton motive force dependent protein transmembrane transporter activity"/>
    <property type="evidence" value="ECO:0007669"/>
    <property type="project" value="TreeGrafter"/>
</dbReference>
<keyword evidence="4 5" id="KW-0472">Membrane</keyword>
<comment type="subcellular location">
    <subcellularLocation>
        <location evidence="1">Membrane</location>
        <topology evidence="1">Multi-pass membrane protein</topology>
    </subcellularLocation>
</comment>
<organism evidence="6">
    <name type="scientific">freshwater metagenome</name>
    <dbReference type="NCBI Taxonomy" id="449393"/>
    <lineage>
        <taxon>unclassified sequences</taxon>
        <taxon>metagenomes</taxon>
        <taxon>ecological metagenomes</taxon>
    </lineage>
</organism>
<gene>
    <name evidence="6" type="ORF">UFOPK3573_01046</name>
</gene>
<evidence type="ECO:0000256" key="3">
    <source>
        <dbReference type="ARBA" id="ARBA00022989"/>
    </source>
</evidence>
<evidence type="ECO:0000313" key="6">
    <source>
        <dbReference type="EMBL" id="CAB4908028.1"/>
    </source>
</evidence>
<dbReference type="Pfam" id="PF00902">
    <property type="entry name" value="TatC"/>
    <property type="match status" value="1"/>
</dbReference>